<comment type="caution">
    <text evidence="1">The sequence shown here is derived from an EMBL/GenBank/DDBJ whole genome shotgun (WGS) entry which is preliminary data.</text>
</comment>
<accession>A0A448XQW5</accession>
<sequence>MIAHSFDSAFRYTVLEQPSTSILDLHMLSATTSASVESTGVSTDIIQGPDPPVMLTEVAREKDLSIPDFPIRVQSNITATNNVATTSTIELNWGYQTQVLSCRGYLFL</sequence>
<reference evidence="1" key="1">
    <citation type="submission" date="2018-11" db="EMBL/GenBank/DDBJ databases">
        <authorList>
            <consortium name="Pathogen Informatics"/>
        </authorList>
    </citation>
    <scope>NUCLEOTIDE SEQUENCE</scope>
</reference>
<gene>
    <name evidence="1" type="ORF">PXEA_LOCUS36141</name>
</gene>
<organism evidence="1 2">
    <name type="scientific">Protopolystoma xenopodis</name>
    <dbReference type="NCBI Taxonomy" id="117903"/>
    <lineage>
        <taxon>Eukaryota</taxon>
        <taxon>Metazoa</taxon>
        <taxon>Spiralia</taxon>
        <taxon>Lophotrochozoa</taxon>
        <taxon>Platyhelminthes</taxon>
        <taxon>Monogenea</taxon>
        <taxon>Polyopisthocotylea</taxon>
        <taxon>Polystomatidea</taxon>
        <taxon>Polystomatidae</taxon>
        <taxon>Protopolystoma</taxon>
    </lineage>
</organism>
<dbReference type="Proteomes" id="UP000784294">
    <property type="component" value="Unassembled WGS sequence"/>
</dbReference>
<dbReference type="EMBL" id="CAAALY010275956">
    <property type="protein sequence ID" value="VEL42701.1"/>
    <property type="molecule type" value="Genomic_DNA"/>
</dbReference>
<evidence type="ECO:0000313" key="1">
    <source>
        <dbReference type="EMBL" id="VEL42701.1"/>
    </source>
</evidence>
<name>A0A448XQW5_9PLAT</name>
<proteinExistence type="predicted"/>
<protein>
    <submittedName>
        <fullName evidence="1">Uncharacterized protein</fullName>
    </submittedName>
</protein>
<keyword evidence="2" id="KW-1185">Reference proteome</keyword>
<evidence type="ECO:0000313" key="2">
    <source>
        <dbReference type="Proteomes" id="UP000784294"/>
    </source>
</evidence>
<dbReference type="AlphaFoldDB" id="A0A448XQW5"/>